<dbReference type="FunFam" id="1.10.287.110:FF:000034">
    <property type="entry name" value="Chaperone protein DnaJ"/>
    <property type="match status" value="1"/>
</dbReference>
<dbReference type="OrthoDB" id="10250354at2759"/>
<dbReference type="EMBL" id="OU900098">
    <property type="protein sequence ID" value="CAG9861921.1"/>
    <property type="molecule type" value="Genomic_DNA"/>
</dbReference>
<dbReference type="PROSITE" id="PS50076">
    <property type="entry name" value="DNAJ_2"/>
    <property type="match status" value="1"/>
</dbReference>
<dbReference type="PANTHER" id="PTHR45168">
    <property type="entry name" value="DNAJ HOMOLOG SUBFAMILY B MEMBER 2"/>
    <property type="match status" value="1"/>
</dbReference>
<organism evidence="3 4">
    <name type="scientific">Phyllotreta striolata</name>
    <name type="common">Striped flea beetle</name>
    <name type="synonym">Crioceris striolata</name>
    <dbReference type="NCBI Taxonomy" id="444603"/>
    <lineage>
        <taxon>Eukaryota</taxon>
        <taxon>Metazoa</taxon>
        <taxon>Ecdysozoa</taxon>
        <taxon>Arthropoda</taxon>
        <taxon>Hexapoda</taxon>
        <taxon>Insecta</taxon>
        <taxon>Pterygota</taxon>
        <taxon>Neoptera</taxon>
        <taxon>Endopterygota</taxon>
        <taxon>Coleoptera</taxon>
        <taxon>Polyphaga</taxon>
        <taxon>Cucujiformia</taxon>
        <taxon>Chrysomeloidea</taxon>
        <taxon>Chrysomelidae</taxon>
        <taxon>Galerucinae</taxon>
        <taxon>Alticini</taxon>
        <taxon>Phyllotreta</taxon>
    </lineage>
</organism>
<evidence type="ECO:0000313" key="3">
    <source>
        <dbReference type="EMBL" id="CAG9861921.1"/>
    </source>
</evidence>
<dbReference type="InterPro" id="IPR036869">
    <property type="entry name" value="J_dom_sf"/>
</dbReference>
<feature type="domain" description="J" evidence="2">
    <location>
        <begin position="3"/>
        <end position="69"/>
    </location>
</feature>
<sequence>MPDYYKVLKVQKNATSEEIKKAYRQLALKWHPDKNPDNKEEATKKFREISEAYEILSDSKKRKSYDKYGTAKPMTGQTRQSGHDDFFDFGGAFQFHFRDPEEVFREFFGNSIFDFLSDDFTMSNHGHGRDRCRRGSGHGGHAGHQVSIFGPWGGGGFFKGILATPRNSTQTSYCVHSNVPTSSYIKQVSTSTKVINGRKITTKRIYENGKETVESYENDVLTSKIVNGVPQSIQYK</sequence>
<dbReference type="Pfam" id="PF00226">
    <property type="entry name" value="DnaJ"/>
    <property type="match status" value="1"/>
</dbReference>
<protein>
    <recommendedName>
        <fullName evidence="2">J domain-containing protein</fullName>
    </recommendedName>
</protein>
<dbReference type="SMART" id="SM00271">
    <property type="entry name" value="DnaJ"/>
    <property type="match status" value="1"/>
</dbReference>
<dbReference type="GO" id="GO:0051082">
    <property type="term" value="F:unfolded protein binding"/>
    <property type="evidence" value="ECO:0007669"/>
    <property type="project" value="InterPro"/>
</dbReference>
<reference evidence="3" key="1">
    <citation type="submission" date="2022-01" db="EMBL/GenBank/DDBJ databases">
        <authorList>
            <person name="King R."/>
        </authorList>
    </citation>
    <scope>NUCLEOTIDE SEQUENCE</scope>
</reference>
<dbReference type="PRINTS" id="PR00625">
    <property type="entry name" value="JDOMAIN"/>
</dbReference>
<name>A0A9N9TWF9_PHYSR</name>
<dbReference type="InterPro" id="IPR001623">
    <property type="entry name" value="DnaJ_domain"/>
</dbReference>
<accession>A0A9N9TWF9</accession>
<dbReference type="InterPro" id="IPR043183">
    <property type="entry name" value="DNJB2/6-like"/>
</dbReference>
<evidence type="ECO:0000259" key="2">
    <source>
        <dbReference type="PROSITE" id="PS50076"/>
    </source>
</evidence>
<dbReference type="PROSITE" id="PS00636">
    <property type="entry name" value="DNAJ_1"/>
    <property type="match status" value="1"/>
</dbReference>
<evidence type="ECO:0000256" key="1">
    <source>
        <dbReference type="ARBA" id="ARBA00023186"/>
    </source>
</evidence>
<gene>
    <name evidence="3" type="ORF">PHYEVI_LOCUS8246</name>
</gene>
<dbReference type="CDD" id="cd06257">
    <property type="entry name" value="DnaJ"/>
    <property type="match status" value="1"/>
</dbReference>
<evidence type="ECO:0000313" key="4">
    <source>
        <dbReference type="Proteomes" id="UP001153712"/>
    </source>
</evidence>
<dbReference type="PANTHER" id="PTHR45168:SF3">
    <property type="entry name" value="DNAJ HEAT SHOCK PROTEIN FAMILY (HSP40) MEMBER B2"/>
    <property type="match status" value="1"/>
</dbReference>
<dbReference type="GO" id="GO:0030544">
    <property type="term" value="F:Hsp70 protein binding"/>
    <property type="evidence" value="ECO:0007669"/>
    <property type="project" value="InterPro"/>
</dbReference>
<dbReference type="SUPFAM" id="SSF46565">
    <property type="entry name" value="Chaperone J-domain"/>
    <property type="match status" value="1"/>
</dbReference>
<proteinExistence type="predicted"/>
<dbReference type="InterPro" id="IPR018253">
    <property type="entry name" value="DnaJ_domain_CS"/>
</dbReference>
<dbReference type="Gene3D" id="1.10.287.110">
    <property type="entry name" value="DnaJ domain"/>
    <property type="match status" value="1"/>
</dbReference>
<dbReference type="Proteomes" id="UP001153712">
    <property type="component" value="Chromosome 5"/>
</dbReference>
<keyword evidence="4" id="KW-1185">Reference proteome</keyword>
<keyword evidence="1" id="KW-0143">Chaperone</keyword>
<dbReference type="AlphaFoldDB" id="A0A9N9TWF9"/>